<dbReference type="Pfam" id="PF09588">
    <property type="entry name" value="YqaJ"/>
    <property type="match status" value="1"/>
</dbReference>
<dbReference type="EMBL" id="LAZR01000632">
    <property type="protein sequence ID" value="KKN62204.1"/>
    <property type="molecule type" value="Genomic_DNA"/>
</dbReference>
<accession>A0A0F9S543</accession>
<dbReference type="NCBIfam" id="TIGR03033">
    <property type="entry name" value="phage_rel_nuc"/>
    <property type="match status" value="1"/>
</dbReference>
<organism evidence="2">
    <name type="scientific">marine sediment metagenome</name>
    <dbReference type="NCBI Taxonomy" id="412755"/>
    <lineage>
        <taxon>unclassified sequences</taxon>
        <taxon>metagenomes</taxon>
        <taxon>ecological metagenomes</taxon>
    </lineage>
</organism>
<gene>
    <name evidence="2" type="ORF">LCGC14_0514120</name>
</gene>
<evidence type="ECO:0000259" key="1">
    <source>
        <dbReference type="Pfam" id="PF09588"/>
    </source>
</evidence>
<dbReference type="InterPro" id="IPR017482">
    <property type="entry name" value="Lambda-type_endonuclease"/>
</dbReference>
<dbReference type="InterPro" id="IPR011604">
    <property type="entry name" value="PDDEXK-like_dom_sf"/>
</dbReference>
<dbReference type="InterPro" id="IPR019080">
    <property type="entry name" value="YqaJ_viral_recombinase"/>
</dbReference>
<dbReference type="Gene3D" id="3.90.320.10">
    <property type="match status" value="1"/>
</dbReference>
<dbReference type="PANTHER" id="PTHR46609">
    <property type="entry name" value="EXONUCLEASE, PHAGE-TYPE/RECB, C-TERMINAL DOMAIN-CONTAINING PROTEIN"/>
    <property type="match status" value="1"/>
</dbReference>
<proteinExistence type="predicted"/>
<name>A0A0F9S543_9ZZZZ</name>
<dbReference type="InterPro" id="IPR051703">
    <property type="entry name" value="NF-kappa-B_Signaling_Reg"/>
</dbReference>
<sequence>MNTYPSTPSLSSNKTNRGMLRLVSTKDLSRNDWLDVRKRGIGSSDSSAAIGLNPYKSPLELWLEKTNRDQGLAKPNSDDDTAPVFWGVILEPVVASQYQRRTGNKVRKVNAVLQHQEHPWMLANIDREVVGSTEVQILECKTAGINGAKLWRDGVPKYVEVQVMHQLAVTGKQAADVAVLLGGQQLEIYRIERDEALIQKLIELEQQFWQYVESDTPPPADGSDSADQALRLLYPEDNGVVTDFSEDEVLSQAYSDLKQVRLSLAELGTQESLLKQRLQEAMGPATKAVFAEGSVTWKKAKDSVALDLEALLKARPELKALYQTSKPGSRRFLVS</sequence>
<evidence type="ECO:0000313" key="2">
    <source>
        <dbReference type="EMBL" id="KKN62204.1"/>
    </source>
</evidence>
<reference evidence="2" key="1">
    <citation type="journal article" date="2015" name="Nature">
        <title>Complex archaea that bridge the gap between prokaryotes and eukaryotes.</title>
        <authorList>
            <person name="Spang A."/>
            <person name="Saw J.H."/>
            <person name="Jorgensen S.L."/>
            <person name="Zaremba-Niedzwiedzka K."/>
            <person name="Martijn J."/>
            <person name="Lind A.E."/>
            <person name="van Eijk R."/>
            <person name="Schleper C."/>
            <person name="Guy L."/>
            <person name="Ettema T.J."/>
        </authorList>
    </citation>
    <scope>NUCLEOTIDE SEQUENCE</scope>
</reference>
<protein>
    <recommendedName>
        <fullName evidence="1">YqaJ viral recombinase domain-containing protein</fullName>
    </recommendedName>
</protein>
<dbReference type="PANTHER" id="PTHR46609:SF6">
    <property type="entry name" value="EXONUCLEASE, PHAGE-TYPE_RECB, C-TERMINAL DOMAIN-CONTAINING PROTEIN-RELATED"/>
    <property type="match status" value="1"/>
</dbReference>
<dbReference type="AlphaFoldDB" id="A0A0F9S543"/>
<comment type="caution">
    <text evidence="2">The sequence shown here is derived from an EMBL/GenBank/DDBJ whole genome shotgun (WGS) entry which is preliminary data.</text>
</comment>
<feature type="domain" description="YqaJ viral recombinase" evidence="1">
    <location>
        <begin position="32"/>
        <end position="173"/>
    </location>
</feature>
<dbReference type="SUPFAM" id="SSF52980">
    <property type="entry name" value="Restriction endonuclease-like"/>
    <property type="match status" value="1"/>
</dbReference>
<dbReference type="InterPro" id="IPR011335">
    <property type="entry name" value="Restrct_endonuc-II-like"/>
</dbReference>